<feature type="domain" description="Class II aldolase/adducin N-terminal" evidence="7">
    <location>
        <begin position="30"/>
        <end position="218"/>
    </location>
</feature>
<dbReference type="SUPFAM" id="SSF53639">
    <property type="entry name" value="AraD/HMP-PK domain-like"/>
    <property type="match status" value="1"/>
</dbReference>
<dbReference type="InterPro" id="IPR036409">
    <property type="entry name" value="Aldolase_II/adducin_N_sf"/>
</dbReference>
<dbReference type="HAMAP" id="MF_01677">
    <property type="entry name" value="Salvage_MtnB"/>
    <property type="match status" value="1"/>
</dbReference>
<evidence type="ECO:0000313" key="8">
    <source>
        <dbReference type="EMBL" id="SDD12954.1"/>
    </source>
</evidence>
<keyword evidence="3 6" id="KW-0862">Zinc</keyword>
<dbReference type="EMBL" id="FNAG01000001">
    <property type="protein sequence ID" value="SDD12954.1"/>
    <property type="molecule type" value="Genomic_DNA"/>
</dbReference>
<reference evidence="8 9" key="1">
    <citation type="submission" date="2016-10" db="EMBL/GenBank/DDBJ databases">
        <authorList>
            <person name="de Groot N.N."/>
        </authorList>
    </citation>
    <scope>NUCLEOTIDE SEQUENCE [LARGE SCALE GENOMIC DNA]</scope>
    <source>
        <strain evidence="8 9">DSM 16957</strain>
    </source>
</reference>
<dbReference type="Gene3D" id="3.40.225.10">
    <property type="entry name" value="Class II aldolase/adducin N-terminal domain"/>
    <property type="match status" value="1"/>
</dbReference>
<keyword evidence="2 6" id="KW-0479">Metal-binding</keyword>
<feature type="binding site" evidence="6">
    <location>
        <position position="116"/>
    </location>
    <ligand>
        <name>Zn(2+)</name>
        <dbReference type="ChEBI" id="CHEBI:29105"/>
    </ligand>
</feature>
<comment type="similarity">
    <text evidence="6">Belongs to the aldolase class II family. MtnB subfamily.</text>
</comment>
<dbReference type="UniPathway" id="UPA00904">
    <property type="reaction ID" value="UER00875"/>
</dbReference>
<dbReference type="Proteomes" id="UP000199603">
    <property type="component" value="Unassembled WGS sequence"/>
</dbReference>
<gene>
    <name evidence="6" type="primary">mtnB</name>
    <name evidence="8" type="ORF">SAMN04488509_101361</name>
</gene>
<dbReference type="STRING" id="265719.SAMN04488509_101361"/>
<dbReference type="SMART" id="SM01007">
    <property type="entry name" value="Aldolase_II"/>
    <property type="match status" value="1"/>
</dbReference>
<dbReference type="InterPro" id="IPR001303">
    <property type="entry name" value="Aldolase_II/adducin_N"/>
</dbReference>
<evidence type="ECO:0000256" key="6">
    <source>
        <dbReference type="HAMAP-Rule" id="MF_01677"/>
    </source>
</evidence>
<comment type="function">
    <text evidence="6">Catalyzes the dehydration of methylthioribulose-1-phosphate (MTRu-1-P) into 2,3-diketo-5-methylthiopentyl-1-phosphate (DK-MTP-1-P).</text>
</comment>
<dbReference type="NCBIfam" id="NF006672">
    <property type="entry name" value="PRK09220.1"/>
    <property type="match status" value="1"/>
</dbReference>
<protein>
    <recommendedName>
        <fullName evidence="6">Methylthioribulose-1-phosphate dehydratase</fullName>
        <shortName evidence="6">MTRu-1-P dehydratase</shortName>
        <ecNumber evidence="6">4.2.1.109</ecNumber>
    </recommendedName>
</protein>
<sequence>MRPRHRAGLNSAPMKTLTEAARAALPQRANDIITAAAELARLGWTPATSSNFSMRLDGELVAVTVSGRDKGRLTPADIMVVDLDGRGVETELRPSAETGLHTQIYRRFPEIGCVLHTHSHNQTVASRLFAKDGHIRLSGYELLKAFRGNATHELDVDIPVLPNSQDMDALAAQIEPLLDQPNLYGYLIDGHGVYAWGRDLAEARRHLDALEFLLACELDLRRLNA</sequence>
<evidence type="ECO:0000313" key="9">
    <source>
        <dbReference type="Proteomes" id="UP000199603"/>
    </source>
</evidence>
<dbReference type="EC" id="4.2.1.109" evidence="6"/>
<comment type="catalytic activity">
    <reaction evidence="6">
        <text>5-(methylsulfanyl)-D-ribulose 1-phosphate = 5-methylsulfanyl-2,3-dioxopentyl phosphate + H2O</text>
        <dbReference type="Rhea" id="RHEA:15549"/>
        <dbReference type="ChEBI" id="CHEBI:15377"/>
        <dbReference type="ChEBI" id="CHEBI:58548"/>
        <dbReference type="ChEBI" id="CHEBI:58828"/>
        <dbReference type="EC" id="4.2.1.109"/>
    </reaction>
</comment>
<evidence type="ECO:0000256" key="5">
    <source>
        <dbReference type="ARBA" id="ARBA00023239"/>
    </source>
</evidence>
<keyword evidence="4 6" id="KW-0486">Methionine biosynthesis</keyword>
<keyword evidence="1 6" id="KW-0028">Amino-acid biosynthesis</keyword>
<dbReference type="NCBIfam" id="TIGR03328">
    <property type="entry name" value="salvage_mtnB"/>
    <property type="match status" value="1"/>
</dbReference>
<comment type="cofactor">
    <cofactor evidence="6">
        <name>Zn(2+)</name>
        <dbReference type="ChEBI" id="CHEBI:29105"/>
    </cofactor>
    <text evidence="6">Binds 1 zinc ion per subunit.</text>
</comment>
<dbReference type="PANTHER" id="PTHR10640:SF7">
    <property type="entry name" value="METHYLTHIORIBULOSE-1-PHOSPHATE DEHYDRATASE"/>
    <property type="match status" value="1"/>
</dbReference>
<dbReference type="PANTHER" id="PTHR10640">
    <property type="entry name" value="METHYLTHIORIBULOSE-1-PHOSPHATE DEHYDRATASE"/>
    <property type="match status" value="1"/>
</dbReference>
<name>A0A1G6S8G5_9GAMM</name>
<dbReference type="GO" id="GO:0005737">
    <property type="term" value="C:cytoplasm"/>
    <property type="evidence" value="ECO:0007669"/>
    <property type="project" value="UniProtKB-UniRule"/>
</dbReference>
<evidence type="ECO:0000256" key="1">
    <source>
        <dbReference type="ARBA" id="ARBA00022605"/>
    </source>
</evidence>
<keyword evidence="5 6" id="KW-0456">Lyase</keyword>
<evidence type="ECO:0000256" key="4">
    <source>
        <dbReference type="ARBA" id="ARBA00023167"/>
    </source>
</evidence>
<accession>A0A1G6S8G5</accession>
<dbReference type="InterPro" id="IPR017714">
    <property type="entry name" value="MethylthioRu-1-P_deHdtase_MtnB"/>
</dbReference>
<proteinExistence type="inferred from homology"/>
<dbReference type="GO" id="GO:0008270">
    <property type="term" value="F:zinc ion binding"/>
    <property type="evidence" value="ECO:0007669"/>
    <property type="project" value="UniProtKB-UniRule"/>
</dbReference>
<dbReference type="GO" id="GO:0046570">
    <property type="term" value="F:methylthioribulose 1-phosphate dehydratase activity"/>
    <property type="evidence" value="ECO:0007669"/>
    <property type="project" value="UniProtKB-UniRule"/>
</dbReference>
<dbReference type="GO" id="GO:0019509">
    <property type="term" value="P:L-methionine salvage from methylthioadenosine"/>
    <property type="evidence" value="ECO:0007669"/>
    <property type="project" value="UniProtKB-UniRule"/>
</dbReference>
<evidence type="ECO:0000256" key="3">
    <source>
        <dbReference type="ARBA" id="ARBA00022833"/>
    </source>
</evidence>
<dbReference type="Pfam" id="PF00596">
    <property type="entry name" value="Aldolase_II"/>
    <property type="match status" value="1"/>
</dbReference>
<evidence type="ECO:0000256" key="2">
    <source>
        <dbReference type="ARBA" id="ARBA00022723"/>
    </source>
</evidence>
<keyword evidence="9" id="KW-1185">Reference proteome</keyword>
<dbReference type="AlphaFoldDB" id="A0A1G6S8G5"/>
<evidence type="ECO:0000259" key="7">
    <source>
        <dbReference type="SMART" id="SM01007"/>
    </source>
</evidence>
<comment type="pathway">
    <text evidence="6">Amino-acid biosynthesis; L-methionine biosynthesis via salvage pathway; L-methionine from S-methyl-5-thio-alpha-D-ribose 1-phosphate: step 2/6.</text>
</comment>
<organism evidence="8 9">
    <name type="scientific">Aquimonas voraii</name>
    <dbReference type="NCBI Taxonomy" id="265719"/>
    <lineage>
        <taxon>Bacteria</taxon>
        <taxon>Pseudomonadati</taxon>
        <taxon>Pseudomonadota</taxon>
        <taxon>Gammaproteobacteria</taxon>
        <taxon>Lysobacterales</taxon>
        <taxon>Lysobacteraceae</taxon>
        <taxon>Aquimonas</taxon>
    </lineage>
</organism>
<dbReference type="GO" id="GO:0005996">
    <property type="term" value="P:monosaccharide metabolic process"/>
    <property type="evidence" value="ECO:0007669"/>
    <property type="project" value="UniProtKB-ARBA"/>
</dbReference>
<feature type="binding site" evidence="6">
    <location>
        <position position="118"/>
    </location>
    <ligand>
        <name>Zn(2+)</name>
        <dbReference type="ChEBI" id="CHEBI:29105"/>
    </ligand>
</feature>